<dbReference type="EMBL" id="GBRH01250906">
    <property type="protein sequence ID" value="JAD46989.1"/>
    <property type="molecule type" value="Transcribed_RNA"/>
</dbReference>
<proteinExistence type="predicted"/>
<reference evidence="1" key="2">
    <citation type="journal article" date="2015" name="Data Brief">
        <title>Shoot transcriptome of the giant reed, Arundo donax.</title>
        <authorList>
            <person name="Barrero R.A."/>
            <person name="Guerrero F.D."/>
            <person name="Moolhuijzen P."/>
            <person name="Goolsby J.A."/>
            <person name="Tidwell J."/>
            <person name="Bellgard S.E."/>
            <person name="Bellgard M.I."/>
        </authorList>
    </citation>
    <scope>NUCLEOTIDE SEQUENCE</scope>
    <source>
        <tissue evidence="1">Shoot tissue taken approximately 20 cm above the soil surface</tissue>
    </source>
</reference>
<reference evidence="1" key="1">
    <citation type="submission" date="2014-09" db="EMBL/GenBank/DDBJ databases">
        <authorList>
            <person name="Magalhaes I.L.F."/>
            <person name="Oliveira U."/>
            <person name="Santos F.R."/>
            <person name="Vidigal T.H.D.A."/>
            <person name="Brescovit A.D."/>
            <person name="Santos A.J."/>
        </authorList>
    </citation>
    <scope>NUCLEOTIDE SEQUENCE</scope>
    <source>
        <tissue evidence="1">Shoot tissue taken approximately 20 cm above the soil surface</tissue>
    </source>
</reference>
<name>A0A0A9A5Q0_ARUDO</name>
<evidence type="ECO:0000313" key="1">
    <source>
        <dbReference type="EMBL" id="JAD46989.1"/>
    </source>
</evidence>
<dbReference type="AlphaFoldDB" id="A0A0A9A5Q0"/>
<sequence>MKDAFYQVASSGWKLSQ</sequence>
<accession>A0A0A9A5Q0</accession>
<organism evidence="1">
    <name type="scientific">Arundo donax</name>
    <name type="common">Giant reed</name>
    <name type="synonym">Donax arundinaceus</name>
    <dbReference type="NCBI Taxonomy" id="35708"/>
    <lineage>
        <taxon>Eukaryota</taxon>
        <taxon>Viridiplantae</taxon>
        <taxon>Streptophyta</taxon>
        <taxon>Embryophyta</taxon>
        <taxon>Tracheophyta</taxon>
        <taxon>Spermatophyta</taxon>
        <taxon>Magnoliopsida</taxon>
        <taxon>Liliopsida</taxon>
        <taxon>Poales</taxon>
        <taxon>Poaceae</taxon>
        <taxon>PACMAD clade</taxon>
        <taxon>Arundinoideae</taxon>
        <taxon>Arundineae</taxon>
        <taxon>Arundo</taxon>
    </lineage>
</organism>
<protein>
    <submittedName>
        <fullName evidence="1">Uncharacterized protein</fullName>
    </submittedName>
</protein>